<dbReference type="PANTHER" id="PTHR16301:SF20">
    <property type="entry name" value="IMPACT FAMILY MEMBER YIGZ"/>
    <property type="match status" value="1"/>
</dbReference>
<dbReference type="Gene3D" id="3.30.230.30">
    <property type="entry name" value="Impact, N-terminal domain"/>
    <property type="match status" value="1"/>
</dbReference>
<dbReference type="InterPro" id="IPR015269">
    <property type="entry name" value="UPF0029_Impact_C"/>
</dbReference>
<evidence type="ECO:0000313" key="4">
    <source>
        <dbReference type="EMBL" id="SDU82562.1"/>
    </source>
</evidence>
<comment type="similarity">
    <text evidence="1">Belongs to the IMPACT family.</text>
</comment>
<dbReference type="SUPFAM" id="SSF54211">
    <property type="entry name" value="Ribosomal protein S5 domain 2-like"/>
    <property type="match status" value="1"/>
</dbReference>
<dbReference type="RefSeq" id="WP_091282312.1">
    <property type="nucleotide sequence ID" value="NZ_JABAPH010000002.1"/>
</dbReference>
<proteinExistence type="inferred from homology"/>
<dbReference type="PANTHER" id="PTHR16301">
    <property type="entry name" value="IMPACT-RELATED"/>
    <property type="match status" value="1"/>
</dbReference>
<dbReference type="Pfam" id="PF09186">
    <property type="entry name" value="DUF1949"/>
    <property type="match status" value="1"/>
</dbReference>
<dbReference type="SUPFAM" id="SSF54980">
    <property type="entry name" value="EF-G C-terminal domain-like"/>
    <property type="match status" value="1"/>
</dbReference>
<dbReference type="PROSITE" id="PS00910">
    <property type="entry name" value="UPF0029"/>
    <property type="match status" value="1"/>
</dbReference>
<name>A0A1H2LP04_9ACTO</name>
<dbReference type="InterPro" id="IPR020569">
    <property type="entry name" value="UPF0029_Impact_CS"/>
</dbReference>
<dbReference type="InterPro" id="IPR001498">
    <property type="entry name" value="Impact_N"/>
</dbReference>
<dbReference type="InterPro" id="IPR035647">
    <property type="entry name" value="EFG_III/V"/>
</dbReference>
<feature type="domain" description="UPF0029" evidence="3">
    <location>
        <begin position="143"/>
        <end position="197"/>
    </location>
</feature>
<organism evidence="4 5">
    <name type="scientific">Arcanobacterium phocae</name>
    <dbReference type="NCBI Taxonomy" id="131112"/>
    <lineage>
        <taxon>Bacteria</taxon>
        <taxon>Bacillati</taxon>
        <taxon>Actinomycetota</taxon>
        <taxon>Actinomycetes</taxon>
        <taxon>Actinomycetales</taxon>
        <taxon>Actinomycetaceae</taxon>
        <taxon>Arcanobacterium</taxon>
    </lineage>
</organism>
<evidence type="ECO:0000259" key="3">
    <source>
        <dbReference type="Pfam" id="PF09186"/>
    </source>
</evidence>
<dbReference type="InterPro" id="IPR023582">
    <property type="entry name" value="Impact"/>
</dbReference>
<evidence type="ECO:0000259" key="2">
    <source>
        <dbReference type="Pfam" id="PF01205"/>
    </source>
</evidence>
<dbReference type="EMBL" id="LT629804">
    <property type="protein sequence ID" value="SDU82562.1"/>
    <property type="molecule type" value="Genomic_DNA"/>
</dbReference>
<sequence length="217" mass="23134">MTTLHRLPVGTELRSEIEIKRSRFITLIRRVETAEQARGLLADARAEFPDARHHCSAYIVSVPDAQPIHHSSDDGEPSGTAGRPMLDVLIGSQLTDIAAVVVRYFGGTLLGTGGLVRAYSDSVKSGLAGAPLVSPVSRALYTVTLPHTSAGKFEADVRARGYAVVNTEYGAAGVTFQVAVDDGETFAVLISEFTRGQVQPEFSGRIVTDEPAGHMSL</sequence>
<dbReference type="STRING" id="131112.SAMN04489737_1757"/>
<evidence type="ECO:0000256" key="1">
    <source>
        <dbReference type="ARBA" id="ARBA00007665"/>
    </source>
</evidence>
<dbReference type="Pfam" id="PF01205">
    <property type="entry name" value="Impact_N"/>
    <property type="match status" value="1"/>
</dbReference>
<accession>A0A1H2LP04</accession>
<dbReference type="OrthoDB" id="9813771at2"/>
<dbReference type="Proteomes" id="UP000214355">
    <property type="component" value="Chromosome I"/>
</dbReference>
<feature type="domain" description="Impact N-terminal" evidence="2">
    <location>
        <begin position="20"/>
        <end position="125"/>
    </location>
</feature>
<keyword evidence="5" id="KW-1185">Reference proteome</keyword>
<dbReference type="InterPro" id="IPR036956">
    <property type="entry name" value="Impact_N_sf"/>
</dbReference>
<reference evidence="5" key="1">
    <citation type="submission" date="2016-10" db="EMBL/GenBank/DDBJ databases">
        <authorList>
            <person name="Varghese N."/>
            <person name="Submissions S."/>
        </authorList>
    </citation>
    <scope>NUCLEOTIDE SEQUENCE [LARGE SCALE GENOMIC DNA]</scope>
    <source>
        <strain evidence="5">DSM 10002</strain>
    </source>
</reference>
<dbReference type="GO" id="GO:0005737">
    <property type="term" value="C:cytoplasm"/>
    <property type="evidence" value="ECO:0007669"/>
    <property type="project" value="TreeGrafter"/>
</dbReference>
<gene>
    <name evidence="4" type="ORF">SAMN04489737_1757</name>
</gene>
<dbReference type="AlphaFoldDB" id="A0A1H2LP04"/>
<dbReference type="InterPro" id="IPR020568">
    <property type="entry name" value="Ribosomal_Su5_D2-typ_SF"/>
</dbReference>
<dbReference type="GeneID" id="65345474"/>
<dbReference type="GO" id="GO:0006446">
    <property type="term" value="P:regulation of translational initiation"/>
    <property type="evidence" value="ECO:0007669"/>
    <property type="project" value="TreeGrafter"/>
</dbReference>
<evidence type="ECO:0000313" key="5">
    <source>
        <dbReference type="Proteomes" id="UP000214355"/>
    </source>
</evidence>
<protein>
    <submittedName>
        <fullName evidence="4">Uncharacterized protein, YigZ family</fullName>
    </submittedName>
</protein>